<protein>
    <submittedName>
        <fullName evidence="2">Nuclear transport factor 2 family protein</fullName>
    </submittedName>
</protein>
<reference evidence="2" key="1">
    <citation type="submission" date="2022-07" db="EMBL/GenBank/DDBJ databases">
        <title>Gramela sediminis sp. nov., isolated from deep-sea sediment of the Indian Ocean.</title>
        <authorList>
            <person name="Shi H."/>
        </authorList>
    </citation>
    <scope>NUCLEOTIDE SEQUENCE</scope>
    <source>
        <strain evidence="2">GC03-9</strain>
    </source>
</reference>
<evidence type="ECO:0000256" key="1">
    <source>
        <dbReference type="SAM" id="SignalP"/>
    </source>
</evidence>
<feature type="signal peptide" evidence="1">
    <location>
        <begin position="1"/>
        <end position="18"/>
    </location>
</feature>
<dbReference type="Gene3D" id="3.10.450.50">
    <property type="match status" value="1"/>
</dbReference>
<dbReference type="SUPFAM" id="SSF54427">
    <property type="entry name" value="NTF2-like"/>
    <property type="match status" value="1"/>
</dbReference>
<accession>A0A9X2KWF3</accession>
<sequence>MKKLFVLGLIFLNISAFAQSEPESLVKEFFRSFHAQDTVALKSYAQPGTRMETASINEQGKVQFSSMDYSQFLERIASIPADSEFEEVLHEYRVEKNGVLATVTTPYSFYFNGNLSHCGVNSFQMVQFDDTWKITYVIDTRTKKDCKE</sequence>
<comment type="caution">
    <text evidence="2">The sequence shown here is derived from an EMBL/GenBank/DDBJ whole genome shotgun (WGS) entry which is preliminary data.</text>
</comment>
<keyword evidence="1" id="KW-0732">Signal</keyword>
<dbReference type="AlphaFoldDB" id="A0A9X2KWF3"/>
<gene>
    <name evidence="2" type="ORF">MKO06_07935</name>
</gene>
<dbReference type="EMBL" id="JANCNS010000002">
    <property type="protein sequence ID" value="MCP9199830.1"/>
    <property type="molecule type" value="Genomic_DNA"/>
</dbReference>
<proteinExistence type="predicted"/>
<name>A0A9X2KWF3_9FLAO</name>
<dbReference type="Proteomes" id="UP001155280">
    <property type="component" value="Unassembled WGS sequence"/>
</dbReference>
<organism evidence="2 3">
    <name type="scientific">Christiangramia oceanisediminis</name>
    <dbReference type="NCBI Taxonomy" id="2920386"/>
    <lineage>
        <taxon>Bacteria</taxon>
        <taxon>Pseudomonadati</taxon>
        <taxon>Bacteroidota</taxon>
        <taxon>Flavobacteriia</taxon>
        <taxon>Flavobacteriales</taxon>
        <taxon>Flavobacteriaceae</taxon>
        <taxon>Christiangramia</taxon>
    </lineage>
</organism>
<evidence type="ECO:0000313" key="3">
    <source>
        <dbReference type="Proteomes" id="UP001155280"/>
    </source>
</evidence>
<dbReference type="RefSeq" id="WP_241551644.1">
    <property type="nucleotide sequence ID" value="NZ_JANCNS010000002.1"/>
</dbReference>
<dbReference type="InterPro" id="IPR032710">
    <property type="entry name" value="NTF2-like_dom_sf"/>
</dbReference>
<feature type="chain" id="PRO_5040824957" evidence="1">
    <location>
        <begin position="19"/>
        <end position="148"/>
    </location>
</feature>
<keyword evidence="3" id="KW-1185">Reference proteome</keyword>
<evidence type="ECO:0000313" key="2">
    <source>
        <dbReference type="EMBL" id="MCP9199830.1"/>
    </source>
</evidence>